<protein>
    <recommendedName>
        <fullName evidence="3">Molybdopterin synthase sulfur carrier subunit</fullName>
    </recommendedName>
</protein>
<evidence type="ECO:0000256" key="1">
    <source>
        <dbReference type="ARBA" id="ARBA00022741"/>
    </source>
</evidence>
<dbReference type="Gene3D" id="3.10.20.30">
    <property type="match status" value="1"/>
</dbReference>
<dbReference type="Proteomes" id="UP000217265">
    <property type="component" value="Chromosome"/>
</dbReference>
<keyword evidence="5" id="KW-1185">Reference proteome</keyword>
<dbReference type="RefSeq" id="WP_096055812.1">
    <property type="nucleotide sequence ID" value="NZ_CP023344.1"/>
</dbReference>
<dbReference type="CDD" id="cd00754">
    <property type="entry name" value="Ubl_MoaD"/>
    <property type="match status" value="1"/>
</dbReference>
<dbReference type="Pfam" id="PF02597">
    <property type="entry name" value="ThiS"/>
    <property type="match status" value="1"/>
</dbReference>
<dbReference type="AlphaFoldDB" id="A0A290QAF2"/>
<sequence>MKTVHLQYFALLREQRGLTSETLATSAATAAGLYAELRARHAFTLPSERLRVAIDNEFAPWSTPLADGAHIVFIPPVAGG</sequence>
<dbReference type="PANTHER" id="PTHR33359:SF1">
    <property type="entry name" value="MOLYBDOPTERIN SYNTHASE SULFUR CARRIER SUBUNIT"/>
    <property type="match status" value="1"/>
</dbReference>
<gene>
    <name evidence="4" type="ORF">CMV30_09555</name>
</gene>
<evidence type="ECO:0000313" key="4">
    <source>
        <dbReference type="EMBL" id="ATC64180.1"/>
    </source>
</evidence>
<dbReference type="GO" id="GO:1990133">
    <property type="term" value="C:molybdopterin adenylyltransferase complex"/>
    <property type="evidence" value="ECO:0007669"/>
    <property type="project" value="TreeGrafter"/>
</dbReference>
<evidence type="ECO:0000256" key="3">
    <source>
        <dbReference type="ARBA" id="ARBA00024247"/>
    </source>
</evidence>
<evidence type="ECO:0000313" key="5">
    <source>
        <dbReference type="Proteomes" id="UP000217265"/>
    </source>
</evidence>
<dbReference type="InterPro" id="IPR003749">
    <property type="entry name" value="ThiS/MoaD-like"/>
</dbReference>
<dbReference type="OrthoDB" id="9801945at2"/>
<reference evidence="4 5" key="1">
    <citation type="submission" date="2017-09" db="EMBL/GenBank/DDBJ databases">
        <title>Complete genome sequence of Verrucomicrobial strain HZ-65, isolated from freshwater.</title>
        <authorList>
            <person name="Choi A."/>
        </authorList>
    </citation>
    <scope>NUCLEOTIDE SEQUENCE [LARGE SCALE GENOMIC DNA]</scope>
    <source>
        <strain evidence="4 5">HZ-65</strain>
    </source>
</reference>
<dbReference type="GO" id="GO:0006777">
    <property type="term" value="P:Mo-molybdopterin cofactor biosynthetic process"/>
    <property type="evidence" value="ECO:0007669"/>
    <property type="project" value="InterPro"/>
</dbReference>
<dbReference type="InterPro" id="IPR044672">
    <property type="entry name" value="MOCS2A"/>
</dbReference>
<keyword evidence="1" id="KW-0547">Nucleotide-binding</keyword>
<dbReference type="GO" id="GO:0000166">
    <property type="term" value="F:nucleotide binding"/>
    <property type="evidence" value="ECO:0007669"/>
    <property type="project" value="UniProtKB-KW"/>
</dbReference>
<comment type="similarity">
    <text evidence="2">Belongs to the MoaD family.</text>
</comment>
<evidence type="ECO:0000256" key="2">
    <source>
        <dbReference type="ARBA" id="ARBA00024200"/>
    </source>
</evidence>
<accession>A0A290QAF2</accession>
<dbReference type="PANTHER" id="PTHR33359">
    <property type="entry name" value="MOLYBDOPTERIN SYNTHASE SULFUR CARRIER SUBUNIT"/>
    <property type="match status" value="1"/>
</dbReference>
<proteinExistence type="inferred from homology"/>
<organism evidence="4 5">
    <name type="scientific">Nibricoccus aquaticus</name>
    <dbReference type="NCBI Taxonomy" id="2576891"/>
    <lineage>
        <taxon>Bacteria</taxon>
        <taxon>Pseudomonadati</taxon>
        <taxon>Verrucomicrobiota</taxon>
        <taxon>Opitutia</taxon>
        <taxon>Opitutales</taxon>
        <taxon>Opitutaceae</taxon>
        <taxon>Nibricoccus</taxon>
    </lineage>
</organism>
<dbReference type="SUPFAM" id="SSF54285">
    <property type="entry name" value="MoaD/ThiS"/>
    <property type="match status" value="1"/>
</dbReference>
<dbReference type="EMBL" id="CP023344">
    <property type="protein sequence ID" value="ATC64180.1"/>
    <property type="molecule type" value="Genomic_DNA"/>
</dbReference>
<dbReference type="InterPro" id="IPR016155">
    <property type="entry name" value="Mopterin_synth/thiamin_S_b"/>
</dbReference>
<dbReference type="KEGG" id="vbh:CMV30_09555"/>
<name>A0A290QAF2_9BACT</name>
<dbReference type="InterPro" id="IPR012675">
    <property type="entry name" value="Beta-grasp_dom_sf"/>
</dbReference>